<evidence type="ECO:0008006" key="4">
    <source>
        <dbReference type="Google" id="ProtNLM"/>
    </source>
</evidence>
<keyword evidence="1" id="KW-1133">Transmembrane helix</keyword>
<sequence length="148" mass="15997">MLTMGKVAAAATLAGTGYLASTQVMQVWEEDFDFGLFPWVSAAIGAWAGWTIIGRRVTRRSSAAQVISYGLTGLVMMLLVAFFVFAGNEALRKSLARRYDGPIEAILDMIPISTNWGANLLHPHILATLVAGGLVSAVMARVVDRIWK</sequence>
<protein>
    <recommendedName>
        <fullName evidence="4">TrgA family protein</fullName>
    </recommendedName>
</protein>
<feature type="transmembrane region" description="Helical" evidence="1">
    <location>
        <begin position="66"/>
        <end position="86"/>
    </location>
</feature>
<dbReference type="AlphaFoldDB" id="A0A1X6YLT6"/>
<dbReference type="NCBIfam" id="NF033773">
    <property type="entry name" value="tellur_TrgA"/>
    <property type="match status" value="1"/>
</dbReference>
<proteinExistence type="predicted"/>
<dbReference type="RefSeq" id="WP_085886753.1">
    <property type="nucleotide sequence ID" value="NZ_FWFN01000002.1"/>
</dbReference>
<name>A0A1X6YLT6_9RHOB</name>
<organism evidence="2 3">
    <name type="scientific">Pseudooceanicola marinus</name>
    <dbReference type="NCBI Taxonomy" id="396013"/>
    <lineage>
        <taxon>Bacteria</taxon>
        <taxon>Pseudomonadati</taxon>
        <taxon>Pseudomonadota</taxon>
        <taxon>Alphaproteobacteria</taxon>
        <taxon>Rhodobacterales</taxon>
        <taxon>Paracoccaceae</taxon>
        <taxon>Pseudooceanicola</taxon>
    </lineage>
</organism>
<evidence type="ECO:0000313" key="3">
    <source>
        <dbReference type="Proteomes" id="UP000193963"/>
    </source>
</evidence>
<accession>A0A1X6YLT6</accession>
<feature type="transmembrane region" description="Helical" evidence="1">
    <location>
        <begin position="35"/>
        <end position="54"/>
    </location>
</feature>
<dbReference type="EMBL" id="FWFN01000002">
    <property type="protein sequence ID" value="SLN24571.1"/>
    <property type="molecule type" value="Genomic_DNA"/>
</dbReference>
<evidence type="ECO:0000313" key="2">
    <source>
        <dbReference type="EMBL" id="SLN24571.1"/>
    </source>
</evidence>
<evidence type="ECO:0000256" key="1">
    <source>
        <dbReference type="SAM" id="Phobius"/>
    </source>
</evidence>
<keyword evidence="3" id="KW-1185">Reference proteome</keyword>
<dbReference type="OrthoDB" id="7869508at2"/>
<feature type="transmembrane region" description="Helical" evidence="1">
    <location>
        <begin position="125"/>
        <end position="143"/>
    </location>
</feature>
<reference evidence="2 3" key="1">
    <citation type="submission" date="2017-03" db="EMBL/GenBank/DDBJ databases">
        <authorList>
            <person name="Afonso C.L."/>
            <person name="Miller P.J."/>
            <person name="Scott M.A."/>
            <person name="Spackman E."/>
            <person name="Goraichik I."/>
            <person name="Dimitrov K.M."/>
            <person name="Suarez D.L."/>
            <person name="Swayne D.E."/>
        </authorList>
    </citation>
    <scope>NUCLEOTIDE SEQUENCE [LARGE SCALE GENOMIC DNA]</scope>
    <source>
        <strain evidence="2 3">CECT 7751</strain>
    </source>
</reference>
<dbReference type="Proteomes" id="UP000193963">
    <property type="component" value="Unassembled WGS sequence"/>
</dbReference>
<keyword evidence="1" id="KW-0472">Membrane</keyword>
<gene>
    <name evidence="2" type="ORF">PSM7751_00833</name>
</gene>
<keyword evidence="1" id="KW-0812">Transmembrane</keyword>
<dbReference type="InterPro" id="IPR047784">
    <property type="entry name" value="TrgA"/>
</dbReference>